<protein>
    <submittedName>
        <fullName evidence="3">Aspartyl/asparaginyl beta-hydroxylase domain-containing protein</fullName>
    </submittedName>
</protein>
<evidence type="ECO:0000259" key="2">
    <source>
        <dbReference type="Pfam" id="PF05118"/>
    </source>
</evidence>
<dbReference type="InterPro" id="IPR007803">
    <property type="entry name" value="Asp/Arg/Pro-Hydrxlase"/>
</dbReference>
<dbReference type="Pfam" id="PF05118">
    <property type="entry name" value="Asp_Arg_Hydrox"/>
    <property type="match status" value="1"/>
</dbReference>
<evidence type="ECO:0000313" key="3">
    <source>
        <dbReference type="EMBL" id="MCL6698016.1"/>
    </source>
</evidence>
<feature type="coiled-coil region" evidence="1">
    <location>
        <begin position="259"/>
        <end position="286"/>
    </location>
</feature>
<feature type="domain" description="Aspartyl/asparaginy/proline hydroxylase" evidence="2">
    <location>
        <begin position="64"/>
        <end position="166"/>
    </location>
</feature>
<dbReference type="Gene3D" id="2.60.120.330">
    <property type="entry name" value="B-lactam Antibiotic, Isopenicillin N Synthase, Chain"/>
    <property type="match status" value="1"/>
</dbReference>
<comment type="caution">
    <text evidence="3">The sequence shown here is derived from an EMBL/GenBank/DDBJ whole genome shotgun (WGS) entry which is preliminary data.</text>
</comment>
<keyword evidence="4" id="KW-1185">Reference proteome</keyword>
<sequence>MRLSKPLLQLPIRFDADRLAAEVNALPASAWLPHPTGFVGNEAVPLVSPGGLPNDDFDGPMAPTEALKQLPYVMDLMADLGCVWGRSRLMALAAGADVPIHIDVHYHWRTHRRLHIPVVTNPGVLFTVNNETVHMEAGECWLFDSFSLHKVQNKGSERRIHLVLDTVGGQKLWDLVEAASTLDPREAAVWDGKPGRPLAFEQFNRPKVMSPWEMKQHIDYVLDHAPPEARMGAVAMRLDRFLSGWHAAWAQFGTSDEGLPAYQALIQQMRAELTSLNAQQVKLQNEQGLGFVLDALVLWNAVAPPSMPPRIQ</sequence>
<dbReference type="EMBL" id="JAMGBA010000001">
    <property type="protein sequence ID" value="MCL6698016.1"/>
    <property type="molecule type" value="Genomic_DNA"/>
</dbReference>
<gene>
    <name evidence="3" type="ORF">LZ496_04350</name>
</gene>
<name>A0ABT0RSW5_9SPHN</name>
<dbReference type="InterPro" id="IPR027443">
    <property type="entry name" value="IPNS-like_sf"/>
</dbReference>
<evidence type="ECO:0000256" key="1">
    <source>
        <dbReference type="SAM" id="Coils"/>
    </source>
</evidence>
<dbReference type="Proteomes" id="UP001203410">
    <property type="component" value="Unassembled WGS sequence"/>
</dbReference>
<proteinExistence type="predicted"/>
<reference evidence="3 4" key="1">
    <citation type="submission" date="2022-05" db="EMBL/GenBank/DDBJ databases">
        <authorList>
            <person name="Jo J.-H."/>
            <person name="Im W.-T."/>
        </authorList>
    </citation>
    <scope>NUCLEOTIDE SEQUENCE [LARGE SCALE GENOMIC DNA]</scope>
    <source>
        <strain evidence="3 4">NSE70-1</strain>
    </source>
</reference>
<organism evidence="3 4">
    <name type="scientific">Sphingomonas caseinilyticus</name>
    <dbReference type="NCBI Taxonomy" id="2908205"/>
    <lineage>
        <taxon>Bacteria</taxon>
        <taxon>Pseudomonadati</taxon>
        <taxon>Pseudomonadota</taxon>
        <taxon>Alphaproteobacteria</taxon>
        <taxon>Sphingomonadales</taxon>
        <taxon>Sphingomonadaceae</taxon>
        <taxon>Sphingomonas</taxon>
    </lineage>
</organism>
<dbReference type="SUPFAM" id="SSF51197">
    <property type="entry name" value="Clavaminate synthase-like"/>
    <property type="match status" value="1"/>
</dbReference>
<dbReference type="RefSeq" id="WP_249903362.1">
    <property type="nucleotide sequence ID" value="NZ_JAMGBA010000001.1"/>
</dbReference>
<keyword evidence="1" id="KW-0175">Coiled coil</keyword>
<evidence type="ECO:0000313" key="4">
    <source>
        <dbReference type="Proteomes" id="UP001203410"/>
    </source>
</evidence>
<accession>A0ABT0RSW5</accession>